<keyword evidence="1" id="KW-0677">Repeat</keyword>
<comment type="caution">
    <text evidence="5">The sequence shown here is derived from an EMBL/GenBank/DDBJ whole genome shotgun (WGS) entry which is preliminary data.</text>
</comment>
<dbReference type="InterPro" id="IPR030934">
    <property type="entry name" value="Intein_C"/>
</dbReference>
<dbReference type="InterPro" id="IPR022385">
    <property type="entry name" value="Rhs_assc_core"/>
</dbReference>
<dbReference type="SMART" id="SM00306">
    <property type="entry name" value="HintN"/>
    <property type="match status" value="1"/>
</dbReference>
<feature type="compositionally biased region" description="Polar residues" evidence="3">
    <location>
        <begin position="1"/>
        <end position="10"/>
    </location>
</feature>
<evidence type="ECO:0000256" key="1">
    <source>
        <dbReference type="ARBA" id="ARBA00022737"/>
    </source>
</evidence>
<dbReference type="PANTHER" id="PTHR32305:SF17">
    <property type="entry name" value="TRNA NUCLEASE WAPA"/>
    <property type="match status" value="1"/>
</dbReference>
<evidence type="ECO:0000313" key="6">
    <source>
        <dbReference type="Proteomes" id="UP000246005"/>
    </source>
</evidence>
<dbReference type="PROSITE" id="PS50818">
    <property type="entry name" value="INTEIN_C_TER"/>
    <property type="match status" value="1"/>
</dbReference>
<evidence type="ECO:0000313" key="5">
    <source>
        <dbReference type="EMBL" id="PWK91205.1"/>
    </source>
</evidence>
<sequence>MLPLRQTAQADQGIHTASGDCAGEPTAASLGGVASYLYDYGYDKIGNRTLERTTTSSGVVNRKYNYDPANQPHVVRSIDESGPSGMAYDEFGYDRAGNTTTRKVAGNTQTISYDVEGRTSKVVEASGKESSYLYDADGGRLIKREPGRTTLYLPEGMELVKDDATKQVSGKRYYSHGGTVVAVRHSSGRLSYEVSDHQGTPVVSVKARELTYQRQYFDPFGKARGPNGGSWPDDKGFVGGTRDASGLTHLGAREYDPAIGRFLSDDPIMNTANPQQVNGYSYSNNNPVTFSDPSGMYLEGGTGSDGHNYGIDKERNIIVGNWPGGDEASAAAYPAATNKRRTAHAAYNKAQQARYDAAGGKDKYEEYLREANNSQSWWDVVVAELPDLLMDLTGINDIKDCFTSFDILACASLVPAAKVIKLVQAAERIVKAIMKANRIIDKIADAAARLRRVEEKAEEAAEAATECLANSFVPGTRVLMADGSSKPIEQIKLGERVLATDPETGEIRGQDVVRTIVGDGTKNLVELSIDGQDENLVATDGHRFWAPELNDWVRAGQLTAGTWLQTSAGTWVQIVQVRQWTAAQRVHNLTVSGDHTYYVLVGVKQVLTHNCGDILADNDLMVNAMKGHQGAMDAISNANSVAITPNQYREFVGVPRGANARRNFLADNNISVISGPEAGRLAATPEFRGAFNSLVASHGRGDASLVAFAAATGRTAVTMDKRVYNFVTQTLRLPGISMQRVMYK</sequence>
<name>A0A316IVI2_9PSEU</name>
<evidence type="ECO:0000256" key="2">
    <source>
        <dbReference type="SAM" id="Coils"/>
    </source>
</evidence>
<dbReference type="NCBIfam" id="TIGR03696">
    <property type="entry name" value="Rhs_assc_core"/>
    <property type="match status" value="1"/>
</dbReference>
<dbReference type="InterPro" id="IPR056823">
    <property type="entry name" value="TEN-like_YD-shell"/>
</dbReference>
<dbReference type="InterPro" id="IPR036844">
    <property type="entry name" value="Hint_dom_sf"/>
</dbReference>
<feature type="region of interest" description="Disordered" evidence="3">
    <location>
        <begin position="1"/>
        <end position="20"/>
    </location>
</feature>
<dbReference type="Proteomes" id="UP000246005">
    <property type="component" value="Unassembled WGS sequence"/>
</dbReference>
<dbReference type="Pfam" id="PF07591">
    <property type="entry name" value="PT-HINT"/>
    <property type="match status" value="1"/>
</dbReference>
<keyword evidence="2" id="KW-0175">Coiled coil</keyword>
<dbReference type="SUPFAM" id="SSF51294">
    <property type="entry name" value="Hedgehog/intein (Hint) domain"/>
    <property type="match status" value="1"/>
</dbReference>
<evidence type="ECO:0000259" key="4">
    <source>
        <dbReference type="SMART" id="SM00306"/>
    </source>
</evidence>
<dbReference type="Pfam" id="PF25023">
    <property type="entry name" value="TEN_YD-shell"/>
    <property type="match status" value="1"/>
</dbReference>
<dbReference type="InterPro" id="IPR003587">
    <property type="entry name" value="Hint_dom_N"/>
</dbReference>
<feature type="domain" description="Hint" evidence="4">
    <location>
        <begin position="469"/>
        <end position="568"/>
    </location>
</feature>
<dbReference type="InterPro" id="IPR050708">
    <property type="entry name" value="T6SS_VgrG/RHS"/>
</dbReference>
<feature type="coiled-coil region" evidence="2">
    <location>
        <begin position="436"/>
        <end position="470"/>
    </location>
</feature>
<protein>
    <submittedName>
        <fullName evidence="5">RHS repeat-associated protein</fullName>
    </submittedName>
</protein>
<evidence type="ECO:0000256" key="3">
    <source>
        <dbReference type="SAM" id="MobiDB-lite"/>
    </source>
</evidence>
<proteinExistence type="predicted"/>
<dbReference type="PANTHER" id="PTHR32305">
    <property type="match status" value="1"/>
</dbReference>
<dbReference type="AlphaFoldDB" id="A0A316IVI2"/>
<accession>A0A316IVI2</accession>
<reference evidence="5 6" key="1">
    <citation type="submission" date="2018-05" db="EMBL/GenBank/DDBJ databases">
        <title>Genomic Encyclopedia of Type Strains, Phase IV (KMG-IV): sequencing the most valuable type-strain genomes for metagenomic binning, comparative biology and taxonomic classification.</title>
        <authorList>
            <person name="Goeker M."/>
        </authorList>
    </citation>
    <scope>NUCLEOTIDE SEQUENCE [LARGE SCALE GENOMIC DNA]</scope>
    <source>
        <strain evidence="5 6">DSM 45480</strain>
    </source>
</reference>
<gene>
    <name evidence="5" type="ORF">C8D88_1011239</name>
</gene>
<dbReference type="Gene3D" id="2.180.10.10">
    <property type="entry name" value="RHS repeat-associated core"/>
    <property type="match status" value="1"/>
</dbReference>
<organism evidence="5 6">
    <name type="scientific">Lentzea atacamensis</name>
    <dbReference type="NCBI Taxonomy" id="531938"/>
    <lineage>
        <taxon>Bacteria</taxon>
        <taxon>Bacillati</taxon>
        <taxon>Actinomycetota</taxon>
        <taxon>Actinomycetes</taxon>
        <taxon>Pseudonocardiales</taxon>
        <taxon>Pseudonocardiaceae</taxon>
        <taxon>Lentzea</taxon>
    </lineage>
</organism>
<dbReference type="Gene3D" id="2.170.16.10">
    <property type="entry name" value="Hedgehog/Intein (Hint) domain"/>
    <property type="match status" value="1"/>
</dbReference>
<dbReference type="EMBL" id="QGHB01000001">
    <property type="protein sequence ID" value="PWK91205.1"/>
    <property type="molecule type" value="Genomic_DNA"/>
</dbReference>
<dbReference type="CDD" id="cd00081">
    <property type="entry name" value="Hint"/>
    <property type="match status" value="1"/>
</dbReference>